<gene>
    <name evidence="2" type="ORF">BSTOLATCC_MIC31663</name>
</gene>
<keyword evidence="3" id="KW-1185">Reference proteome</keyword>
<dbReference type="Gene3D" id="1.10.8.270">
    <property type="entry name" value="putative rabgap domain of human tbc1 domain family member 14 like domains"/>
    <property type="match status" value="1"/>
</dbReference>
<dbReference type="PROSITE" id="PS50086">
    <property type="entry name" value="TBC_RABGAP"/>
    <property type="match status" value="1"/>
</dbReference>
<dbReference type="FunFam" id="1.10.8.270:FF:000026">
    <property type="entry name" value="TBC (Tre-2/Bub2/Cdc16) domain family"/>
    <property type="match status" value="1"/>
</dbReference>
<proteinExistence type="predicted"/>
<dbReference type="Proteomes" id="UP001162131">
    <property type="component" value="Unassembled WGS sequence"/>
</dbReference>
<dbReference type="SMART" id="SM00164">
    <property type="entry name" value="TBC"/>
    <property type="match status" value="1"/>
</dbReference>
<dbReference type="AlphaFoldDB" id="A0AAU9J9V2"/>
<dbReference type="EMBL" id="CAJZBQ010000032">
    <property type="protein sequence ID" value="CAG9322535.1"/>
    <property type="molecule type" value="Genomic_DNA"/>
</dbReference>
<dbReference type="Pfam" id="PF00566">
    <property type="entry name" value="RabGAP-TBC"/>
    <property type="match status" value="1"/>
</dbReference>
<protein>
    <recommendedName>
        <fullName evidence="1">Rab-GAP TBC domain-containing protein</fullName>
    </recommendedName>
</protein>
<feature type="domain" description="Rab-GAP TBC" evidence="1">
    <location>
        <begin position="54"/>
        <end position="243"/>
    </location>
</feature>
<reference evidence="2" key="1">
    <citation type="submission" date="2021-09" db="EMBL/GenBank/DDBJ databases">
        <authorList>
            <consortium name="AG Swart"/>
            <person name="Singh M."/>
            <person name="Singh A."/>
            <person name="Seah K."/>
            <person name="Emmerich C."/>
        </authorList>
    </citation>
    <scope>NUCLEOTIDE SEQUENCE</scope>
    <source>
        <strain evidence="2">ATCC30299</strain>
    </source>
</reference>
<dbReference type="InterPro" id="IPR035969">
    <property type="entry name" value="Rab-GAP_TBC_sf"/>
</dbReference>
<evidence type="ECO:0000313" key="2">
    <source>
        <dbReference type="EMBL" id="CAG9322535.1"/>
    </source>
</evidence>
<sequence length="341" mass="40089">MENLNIFKSNTPNHRHASKSMRIYTNNHEIQCSCYSESRSFITRKYLQFIPRHSLLSCPRAAMWLSKCGPPRNADEIYQDLLESNFETPQYLASVKQIELDLNRTFPDENYFSNKSKGKEALRRVLLAFSKYDHVLGYVQGMNFIVAALLWHSSEVDAFWLFIGLMEEYELRDIYLPALPGLSKHCQIIQLICLDLLPRLHTHFAEHRIISEMYAAEWCFTLFGSVVPVREMVNILEQFFMKGWSFFYRIVIVLLGCLEEQLLAADDPIEILGQLKICHQSQKEWKSFMAVLDGGKRKLEWSELIERAMNLDLDDDYIKFLHRNFNAETRQFSLRKKHNNV</sequence>
<comment type="caution">
    <text evidence="2">The sequence shown here is derived from an EMBL/GenBank/DDBJ whole genome shotgun (WGS) entry which is preliminary data.</text>
</comment>
<dbReference type="GO" id="GO:0031267">
    <property type="term" value="F:small GTPase binding"/>
    <property type="evidence" value="ECO:0007669"/>
    <property type="project" value="TreeGrafter"/>
</dbReference>
<dbReference type="PANTHER" id="PTHR47219:SF9">
    <property type="entry name" value="GTPASE ACTIVATING PROTEIN AND CENTROSOME-ASSOCIATED, ISOFORM B"/>
    <property type="match status" value="1"/>
</dbReference>
<dbReference type="Gene3D" id="1.10.472.80">
    <property type="entry name" value="Ypt/Rab-GAP domain of gyp1p, domain 3"/>
    <property type="match status" value="1"/>
</dbReference>
<evidence type="ECO:0000259" key="1">
    <source>
        <dbReference type="PROSITE" id="PS50086"/>
    </source>
</evidence>
<dbReference type="PANTHER" id="PTHR47219">
    <property type="entry name" value="RAB GTPASE-ACTIVATING PROTEIN 1-LIKE"/>
    <property type="match status" value="1"/>
</dbReference>
<dbReference type="SUPFAM" id="SSF47923">
    <property type="entry name" value="Ypt/Rab-GAP domain of gyp1p"/>
    <property type="match status" value="2"/>
</dbReference>
<dbReference type="InterPro" id="IPR050302">
    <property type="entry name" value="Rab_GAP_TBC_domain"/>
</dbReference>
<accession>A0AAU9J9V2</accession>
<name>A0AAU9J9V2_9CILI</name>
<organism evidence="2 3">
    <name type="scientific">Blepharisma stoltei</name>
    <dbReference type="NCBI Taxonomy" id="1481888"/>
    <lineage>
        <taxon>Eukaryota</taxon>
        <taxon>Sar</taxon>
        <taxon>Alveolata</taxon>
        <taxon>Ciliophora</taxon>
        <taxon>Postciliodesmatophora</taxon>
        <taxon>Heterotrichea</taxon>
        <taxon>Heterotrichida</taxon>
        <taxon>Blepharismidae</taxon>
        <taxon>Blepharisma</taxon>
    </lineage>
</organism>
<dbReference type="InterPro" id="IPR000195">
    <property type="entry name" value="Rab-GAP-TBC_dom"/>
</dbReference>
<evidence type="ECO:0000313" key="3">
    <source>
        <dbReference type="Proteomes" id="UP001162131"/>
    </source>
</evidence>
<dbReference type="GO" id="GO:0005096">
    <property type="term" value="F:GTPase activator activity"/>
    <property type="evidence" value="ECO:0007669"/>
    <property type="project" value="TreeGrafter"/>
</dbReference>